<keyword evidence="1" id="KW-0812">Transmembrane</keyword>
<reference evidence="2 3" key="1">
    <citation type="submission" date="2013-04" db="EMBL/GenBank/DDBJ databases">
        <title>The Genome Sequence of Propionimicrobium lymphophilum ACS-093-V-SCH5.</title>
        <authorList>
            <consortium name="The Broad Institute Genomics Platform"/>
            <person name="Earl A."/>
            <person name="Ward D."/>
            <person name="Feldgarden M."/>
            <person name="Gevers D."/>
            <person name="Saerens B."/>
            <person name="Vaneechoutte M."/>
            <person name="Walker B."/>
            <person name="Young S."/>
            <person name="Zeng Q."/>
            <person name="Gargeya S."/>
            <person name="Fitzgerald M."/>
            <person name="Haas B."/>
            <person name="Abouelleil A."/>
            <person name="Allen A.W."/>
            <person name="Alvarado L."/>
            <person name="Arachchi H.M."/>
            <person name="Berlin A.M."/>
            <person name="Chapman S.B."/>
            <person name="Gainer-Dewar J."/>
            <person name="Goldberg J."/>
            <person name="Griggs A."/>
            <person name="Gujja S."/>
            <person name="Hansen M."/>
            <person name="Howarth C."/>
            <person name="Imamovic A."/>
            <person name="Ireland A."/>
            <person name="Larimer J."/>
            <person name="McCowan C."/>
            <person name="Murphy C."/>
            <person name="Pearson M."/>
            <person name="Poon T.W."/>
            <person name="Priest M."/>
            <person name="Roberts A."/>
            <person name="Saif S."/>
            <person name="Shea T."/>
            <person name="Sisk P."/>
            <person name="Sykes S."/>
            <person name="Wortman J."/>
            <person name="Nusbaum C."/>
            <person name="Birren B."/>
        </authorList>
    </citation>
    <scope>NUCLEOTIDE SEQUENCE [LARGE SCALE GENOMIC DNA]</scope>
    <source>
        <strain evidence="2 3">ACS-093-V-SCH5</strain>
    </source>
</reference>
<accession>S2VXX8</accession>
<keyword evidence="1" id="KW-1133">Transmembrane helix</keyword>
<sequence>MRNERGSGTMLGASMLIVLLVMAFLAFLLSGWLSSCRKVRSEADLVALTAARAQAAGRSACEAAKAAVTANNKTASGQTRLENCDVETGFGEFAVTVELRKEPTPCLPGGLGEVKARAKAGIIENLESAE</sequence>
<keyword evidence="3" id="KW-1185">Reference proteome</keyword>
<dbReference type="RefSeq" id="WP_016456743.1">
    <property type="nucleotide sequence ID" value="NZ_KE150269.1"/>
</dbReference>
<dbReference type="Proteomes" id="UP000014417">
    <property type="component" value="Unassembled WGS sequence"/>
</dbReference>
<keyword evidence="2" id="KW-0067">ATP-binding</keyword>
<name>S2VXX8_9ACTN</name>
<keyword evidence="2" id="KW-0378">Hydrolase</keyword>
<protein>
    <submittedName>
        <fullName evidence="2">Helicase/secretion neighborhood TadE-like protein</fullName>
    </submittedName>
</protein>
<keyword evidence="2" id="KW-0547">Nucleotide-binding</keyword>
<dbReference type="GO" id="GO:0004386">
    <property type="term" value="F:helicase activity"/>
    <property type="evidence" value="ECO:0007669"/>
    <property type="project" value="UniProtKB-KW"/>
</dbReference>
<evidence type="ECO:0000313" key="2">
    <source>
        <dbReference type="EMBL" id="EPD32368.1"/>
    </source>
</evidence>
<dbReference type="EMBL" id="AGZR01000009">
    <property type="protein sequence ID" value="EPD32368.1"/>
    <property type="molecule type" value="Genomic_DNA"/>
</dbReference>
<keyword evidence="2" id="KW-0347">Helicase</keyword>
<dbReference type="HOGENOM" id="CLU_1936197_0_0_11"/>
<dbReference type="STRING" id="883161.HMPREF9306_01937"/>
<comment type="caution">
    <text evidence="2">The sequence shown here is derived from an EMBL/GenBank/DDBJ whole genome shotgun (WGS) entry which is preliminary data.</text>
</comment>
<dbReference type="NCBIfam" id="TIGR03816">
    <property type="entry name" value="tadE_like_DECH"/>
    <property type="match status" value="1"/>
</dbReference>
<dbReference type="InterPro" id="IPR021202">
    <property type="entry name" value="Rv3654c-like"/>
</dbReference>
<gene>
    <name evidence="2" type="ORF">HMPREF9306_01937</name>
</gene>
<feature type="transmembrane region" description="Helical" evidence="1">
    <location>
        <begin position="12"/>
        <end position="33"/>
    </location>
</feature>
<proteinExistence type="predicted"/>
<keyword evidence="1" id="KW-0472">Membrane</keyword>
<organism evidence="2 3">
    <name type="scientific">Propionimicrobium lymphophilum ACS-093-V-SCH5</name>
    <dbReference type="NCBI Taxonomy" id="883161"/>
    <lineage>
        <taxon>Bacteria</taxon>
        <taxon>Bacillati</taxon>
        <taxon>Actinomycetota</taxon>
        <taxon>Actinomycetes</taxon>
        <taxon>Propionibacteriales</taxon>
        <taxon>Propionibacteriaceae</taxon>
        <taxon>Propionimicrobium</taxon>
    </lineage>
</organism>
<evidence type="ECO:0000256" key="1">
    <source>
        <dbReference type="SAM" id="Phobius"/>
    </source>
</evidence>
<evidence type="ECO:0000313" key="3">
    <source>
        <dbReference type="Proteomes" id="UP000014417"/>
    </source>
</evidence>
<dbReference type="AlphaFoldDB" id="S2VXX8"/>